<organism evidence="1 2">
    <name type="scientific">Mesorhizobium retamae</name>
    <dbReference type="NCBI Taxonomy" id="2912854"/>
    <lineage>
        <taxon>Bacteria</taxon>
        <taxon>Pseudomonadati</taxon>
        <taxon>Pseudomonadota</taxon>
        <taxon>Alphaproteobacteria</taxon>
        <taxon>Hyphomicrobiales</taxon>
        <taxon>Phyllobacteriaceae</taxon>
        <taxon>Mesorhizobium</taxon>
    </lineage>
</organism>
<name>A0ABS9QI27_9HYPH</name>
<dbReference type="EMBL" id="JAKREW010000020">
    <property type="protein sequence ID" value="MCG7507097.1"/>
    <property type="molecule type" value="Genomic_DNA"/>
</dbReference>
<accession>A0ABS9QI27</accession>
<evidence type="ECO:0000313" key="1">
    <source>
        <dbReference type="EMBL" id="MCG7507097.1"/>
    </source>
</evidence>
<sequence length="95" mass="10170">MSGNNGGDDTATEDIYAGDLVELVVQPAIYGMAIGFEGSLVHVRLVDGTRAAFHEYELRKMAGVTPPADEDSNVIPVDFTRGVRMDRNTKTKGAA</sequence>
<comment type="caution">
    <text evidence="1">The sequence shown here is derived from an EMBL/GenBank/DDBJ whole genome shotgun (WGS) entry which is preliminary data.</text>
</comment>
<gene>
    <name evidence="1" type="ORF">L4923_18875</name>
</gene>
<reference evidence="1 2" key="1">
    <citation type="submission" date="2022-02" db="EMBL/GenBank/DDBJ databases">
        <title>Draft genome sequence of Mezorhizobium retamae strain IRAMC:0171 isolated from Retama raetam nodules.</title>
        <authorList>
            <person name="Bengaied R."/>
            <person name="Sbissi I."/>
            <person name="Huber K."/>
            <person name="Ghodbane F."/>
            <person name="Nouioui I."/>
            <person name="Tarhouni M."/>
            <person name="Gtari M."/>
        </authorList>
    </citation>
    <scope>NUCLEOTIDE SEQUENCE [LARGE SCALE GENOMIC DNA]</scope>
    <source>
        <strain evidence="1 2">IRAMC:0171</strain>
    </source>
</reference>
<keyword evidence="2" id="KW-1185">Reference proteome</keyword>
<dbReference type="Proteomes" id="UP001201701">
    <property type="component" value="Unassembled WGS sequence"/>
</dbReference>
<dbReference type="RefSeq" id="WP_239367919.1">
    <property type="nucleotide sequence ID" value="NZ_JAKREW010000020.1"/>
</dbReference>
<protein>
    <recommendedName>
        <fullName evidence="3">DUF4926 domain-containing protein</fullName>
    </recommendedName>
</protein>
<proteinExistence type="predicted"/>
<evidence type="ECO:0000313" key="2">
    <source>
        <dbReference type="Proteomes" id="UP001201701"/>
    </source>
</evidence>
<evidence type="ECO:0008006" key="3">
    <source>
        <dbReference type="Google" id="ProtNLM"/>
    </source>
</evidence>